<evidence type="ECO:0000256" key="1">
    <source>
        <dbReference type="SAM" id="MobiDB-lite"/>
    </source>
</evidence>
<feature type="compositionally biased region" description="Basic residues" evidence="1">
    <location>
        <begin position="721"/>
        <end position="730"/>
    </location>
</feature>
<reference evidence="2" key="1">
    <citation type="journal article" date="2023" name="Mol. Ecol. Resour.">
        <title>Chromosome-level genome assembly of a triploid poplar Populus alba 'Berolinensis'.</title>
        <authorList>
            <person name="Chen S."/>
            <person name="Yu Y."/>
            <person name="Wang X."/>
            <person name="Wang S."/>
            <person name="Zhang T."/>
            <person name="Zhou Y."/>
            <person name="He R."/>
            <person name="Meng N."/>
            <person name="Wang Y."/>
            <person name="Liu W."/>
            <person name="Liu Z."/>
            <person name="Liu J."/>
            <person name="Guo Q."/>
            <person name="Huang H."/>
            <person name="Sederoff R.R."/>
            <person name="Wang G."/>
            <person name="Qu G."/>
            <person name="Chen S."/>
        </authorList>
    </citation>
    <scope>NUCLEOTIDE SEQUENCE</scope>
    <source>
        <strain evidence="2">SC-2020</strain>
    </source>
</reference>
<feature type="compositionally biased region" description="Basic and acidic residues" evidence="1">
    <location>
        <begin position="452"/>
        <end position="469"/>
    </location>
</feature>
<feature type="region of interest" description="Disordered" evidence="1">
    <location>
        <begin position="845"/>
        <end position="891"/>
    </location>
</feature>
<keyword evidence="3" id="KW-1185">Reference proteome</keyword>
<evidence type="ECO:0000313" key="2">
    <source>
        <dbReference type="EMBL" id="KAJ6978788.1"/>
    </source>
</evidence>
<feature type="compositionally biased region" description="Low complexity" evidence="1">
    <location>
        <begin position="355"/>
        <end position="364"/>
    </location>
</feature>
<feature type="compositionally biased region" description="Polar residues" evidence="1">
    <location>
        <begin position="862"/>
        <end position="876"/>
    </location>
</feature>
<dbReference type="AlphaFoldDB" id="A0AAD6Q6D0"/>
<feature type="region of interest" description="Disordered" evidence="1">
    <location>
        <begin position="405"/>
        <end position="473"/>
    </location>
</feature>
<comment type="caution">
    <text evidence="2">The sequence shown here is derived from an EMBL/GenBank/DDBJ whole genome shotgun (WGS) entry which is preliminary data.</text>
</comment>
<protein>
    <submittedName>
        <fullName evidence="2">Uncharacterized protein</fullName>
    </submittedName>
</protein>
<feature type="region of interest" description="Disordered" evidence="1">
    <location>
        <begin position="1"/>
        <end position="29"/>
    </location>
</feature>
<feature type="compositionally biased region" description="Polar residues" evidence="1">
    <location>
        <begin position="407"/>
        <end position="425"/>
    </location>
</feature>
<dbReference type="Proteomes" id="UP001164929">
    <property type="component" value="Chromosome 11"/>
</dbReference>
<feature type="region of interest" description="Disordered" evidence="1">
    <location>
        <begin position="809"/>
        <end position="828"/>
    </location>
</feature>
<evidence type="ECO:0000313" key="3">
    <source>
        <dbReference type="Proteomes" id="UP001164929"/>
    </source>
</evidence>
<name>A0AAD6Q6D0_9ROSI</name>
<organism evidence="2 3">
    <name type="scientific">Populus alba x Populus x berolinensis</name>
    <dbReference type="NCBI Taxonomy" id="444605"/>
    <lineage>
        <taxon>Eukaryota</taxon>
        <taxon>Viridiplantae</taxon>
        <taxon>Streptophyta</taxon>
        <taxon>Embryophyta</taxon>
        <taxon>Tracheophyta</taxon>
        <taxon>Spermatophyta</taxon>
        <taxon>Magnoliopsida</taxon>
        <taxon>eudicotyledons</taxon>
        <taxon>Gunneridae</taxon>
        <taxon>Pentapetalae</taxon>
        <taxon>rosids</taxon>
        <taxon>fabids</taxon>
        <taxon>Malpighiales</taxon>
        <taxon>Salicaceae</taxon>
        <taxon>Saliceae</taxon>
        <taxon>Populus</taxon>
    </lineage>
</organism>
<feature type="region of interest" description="Disordered" evidence="1">
    <location>
        <begin position="44"/>
        <end position="66"/>
    </location>
</feature>
<dbReference type="EMBL" id="JAQIZT010000011">
    <property type="protein sequence ID" value="KAJ6978788.1"/>
    <property type="molecule type" value="Genomic_DNA"/>
</dbReference>
<feature type="compositionally biased region" description="Polar residues" evidence="1">
    <location>
        <begin position="809"/>
        <end position="822"/>
    </location>
</feature>
<gene>
    <name evidence="2" type="ORF">NC653_027064</name>
</gene>
<proteinExistence type="predicted"/>
<feature type="region of interest" description="Disordered" evidence="1">
    <location>
        <begin position="355"/>
        <end position="389"/>
    </location>
</feature>
<sequence length="891" mass="98427">MNEPIHRKNKESFGIQTKAPYDDGASKRGGPIFQIRKILNEVQQDGGKRKKHCGGDNKESSGNTEFSNPMIENYQEAPSFPALLLSSPQRLRQVTHDNETALFTFFPSGILVLGRGDCRMESQSIPTTHRILVLVRGDCRKESQSIPTTHMILVLVRGDCRKESQSIPTTHRILVLVRGDCRKESQSSPTLHIPWGSAKGSQFSLTTQTLVMVKGDRRRDLSSVDRATPIFVLVRSLDGISGKRNQKGRSPVKIDQCECVGRSPLKTDQCESVGRSPLKIDHFDQELGARKPNSPSPQTATHLFFSSSISLQPITKTTASHQIFSLFLTEPHCPDDPLPLILFFFFPPEDLPSSGLSSSSSSGSFCSQPTDPAPLHRPGNGQGCSHRLRPTVSFSGQQQRLLPHQRCQFSPSISSTTTGRQQISSPPIAAQTRRPQKPTDDKPLSSSTTDLPSEKKKKQEQTGQEEAKSEVVSFLTGSRRLKRGRRRSRTPCCWIFLTAREIHAPPLLLLPEIKLNTVPAAEGYPSDAPVESPFCRTPKKIRARHRLAIIQIAGTGLVVVREGISTPNAPYLSHKAGLSPAAWAGLVFQPSGIDFCRWNSVQLDFWEQQQWRRIRFSSPSNLLRILLLLVRSVLVSSSSPMADQSWRRRVAYRRLASVGAVSGLLWEAMRSAAGRLLWKRSKGKTDTVDGEGAAAAGRRRKPWKLPLLEEEDRPLEGRSSGGKKKNKIRGRGSSGQFKGEEKNQKVGAVWPGKEEEVGRPNFLHNKFKAPAITATTLDGSRASRSLHRDPPVPAFRLLLFQLLSNVNATPPHQQQHCTSSDLLTDRPPPAAAKVVLPSYSSIRVSSSQEQQHQLAPAVAQSPAPQRASSLNSSVSRQLLIPPPASYQPQAW</sequence>
<accession>A0AAD6Q6D0</accession>
<feature type="region of interest" description="Disordered" evidence="1">
    <location>
        <begin position="706"/>
        <end position="764"/>
    </location>
</feature>